<feature type="region of interest" description="Disordered" evidence="1">
    <location>
        <begin position="21"/>
        <end position="47"/>
    </location>
</feature>
<proteinExistence type="predicted"/>
<dbReference type="Proteomes" id="UP000001307">
    <property type="component" value="Unassembled WGS sequence"/>
</dbReference>
<evidence type="ECO:0000313" key="3">
    <source>
        <dbReference type="Proteomes" id="UP000001307"/>
    </source>
</evidence>
<reference evidence="2" key="1">
    <citation type="journal article" date="2010" name="Science">
        <title>Plasticity of animal genome architecture unmasked by rapid evolution of a pelagic tunicate.</title>
        <authorList>
            <person name="Denoeud F."/>
            <person name="Henriet S."/>
            <person name="Mungpakdee S."/>
            <person name="Aury J.M."/>
            <person name="Da Silva C."/>
            <person name="Brinkmann H."/>
            <person name="Mikhaleva J."/>
            <person name="Olsen L.C."/>
            <person name="Jubin C."/>
            <person name="Canestro C."/>
            <person name="Bouquet J.M."/>
            <person name="Danks G."/>
            <person name="Poulain J."/>
            <person name="Campsteijn C."/>
            <person name="Adamski M."/>
            <person name="Cross I."/>
            <person name="Yadetie F."/>
            <person name="Muffato M."/>
            <person name="Louis A."/>
            <person name="Butcher S."/>
            <person name="Tsagkogeorga G."/>
            <person name="Konrad A."/>
            <person name="Singh S."/>
            <person name="Jensen M.F."/>
            <person name="Cong E.H."/>
            <person name="Eikeseth-Otteraa H."/>
            <person name="Noel B."/>
            <person name="Anthouard V."/>
            <person name="Porcel B.M."/>
            <person name="Kachouri-Lafond R."/>
            <person name="Nishino A."/>
            <person name="Ugolini M."/>
            <person name="Chourrout P."/>
            <person name="Nishida H."/>
            <person name="Aasland R."/>
            <person name="Huzurbazar S."/>
            <person name="Westhof E."/>
            <person name="Delsuc F."/>
            <person name="Lehrach H."/>
            <person name="Reinhardt R."/>
            <person name="Weissenbach J."/>
            <person name="Roy S.W."/>
            <person name="Artiguenave F."/>
            <person name="Postlethwait J.H."/>
            <person name="Manak J.R."/>
            <person name="Thompson E.M."/>
            <person name="Jaillon O."/>
            <person name="Du Pasquier L."/>
            <person name="Boudinot P."/>
            <person name="Liberles D.A."/>
            <person name="Volff J.N."/>
            <person name="Philippe H."/>
            <person name="Lenhard B."/>
            <person name="Roest Crollius H."/>
            <person name="Wincker P."/>
            <person name="Chourrout D."/>
        </authorList>
    </citation>
    <scope>NUCLEOTIDE SEQUENCE [LARGE SCALE GENOMIC DNA]</scope>
</reference>
<name>E4Y1U0_OIKDI</name>
<organism evidence="2">
    <name type="scientific">Oikopleura dioica</name>
    <name type="common">Tunicate</name>
    <dbReference type="NCBI Taxonomy" id="34765"/>
    <lineage>
        <taxon>Eukaryota</taxon>
        <taxon>Metazoa</taxon>
        <taxon>Chordata</taxon>
        <taxon>Tunicata</taxon>
        <taxon>Appendicularia</taxon>
        <taxon>Copelata</taxon>
        <taxon>Oikopleuridae</taxon>
        <taxon>Oikopleura</taxon>
    </lineage>
</organism>
<sequence length="231" mass="26717">MPENDEAMDTSPEYLLSFRQEPPPHLALPKDKNSRQQNSRKNKPSDKVDAWPLWNVLVENLDVWEKLCSERETDLLKEARLENSKAPQFEIRKCFPKSGFVDSAECLFWDISYFGALTDPANVDEDFVFMRKPGDLSITQEVCGWTRNLTRRMVDMDSTELDFENPETIIGKASRKKLEIAIEHPQLNELIAAKSWLEKMVVTILDLEEREEGRKAALEMQQSKQAKISKN</sequence>
<gene>
    <name evidence="2" type="ORF">GSOID_T00014156001</name>
</gene>
<dbReference type="InParanoid" id="E4Y1U0"/>
<keyword evidence="3" id="KW-1185">Reference proteome</keyword>
<evidence type="ECO:0000256" key="1">
    <source>
        <dbReference type="SAM" id="MobiDB-lite"/>
    </source>
</evidence>
<protein>
    <submittedName>
        <fullName evidence="2">Uncharacterized protein</fullName>
    </submittedName>
</protein>
<dbReference type="EMBL" id="FN653691">
    <property type="protein sequence ID" value="CBY15834.1"/>
    <property type="molecule type" value="Genomic_DNA"/>
</dbReference>
<accession>E4Y1U0</accession>
<dbReference type="AlphaFoldDB" id="E4Y1U0"/>
<evidence type="ECO:0000313" key="2">
    <source>
        <dbReference type="EMBL" id="CBY15834.1"/>
    </source>
</evidence>